<dbReference type="InterPro" id="IPR035969">
    <property type="entry name" value="Rab-GAP_TBC_sf"/>
</dbReference>
<evidence type="ECO:0000256" key="2">
    <source>
        <dbReference type="ARBA" id="ARBA00006496"/>
    </source>
</evidence>
<dbReference type="PANTHER" id="PTHR13412:SF0">
    <property type="entry name" value="T-CELL IMMUNOMODULATORY PROTEIN"/>
    <property type="match status" value="1"/>
</dbReference>
<evidence type="ECO:0000256" key="1">
    <source>
        <dbReference type="ARBA" id="ARBA00004479"/>
    </source>
</evidence>
<dbReference type="SUPFAM" id="SSF47923">
    <property type="entry name" value="Ypt/Rab-GAP domain of gyp1p"/>
    <property type="match status" value="2"/>
</dbReference>
<keyword evidence="3 7" id="KW-0812">Transmembrane</keyword>
<dbReference type="GO" id="GO:0005886">
    <property type="term" value="C:plasma membrane"/>
    <property type="evidence" value="ECO:0007669"/>
    <property type="project" value="TreeGrafter"/>
</dbReference>
<feature type="transmembrane region" description="Helical" evidence="7">
    <location>
        <begin position="339"/>
        <end position="357"/>
    </location>
</feature>
<keyword evidence="9" id="KW-1185">Reference proteome</keyword>
<dbReference type="Gene3D" id="1.10.8.1310">
    <property type="match status" value="1"/>
</dbReference>
<dbReference type="Gene3D" id="1.10.472.80">
    <property type="entry name" value="Ypt/Rab-GAP domain of gyp1p, domain 3"/>
    <property type="match status" value="1"/>
</dbReference>
<dbReference type="AlphaFoldDB" id="A0A915EW80"/>
<evidence type="ECO:0000256" key="3">
    <source>
        <dbReference type="ARBA" id="ARBA00022692"/>
    </source>
</evidence>
<keyword evidence="6" id="KW-0325">Glycoprotein</keyword>
<evidence type="ECO:0000313" key="9">
    <source>
        <dbReference type="Proteomes" id="UP000887562"/>
    </source>
</evidence>
<reference evidence="10" key="1">
    <citation type="submission" date="2022-11" db="UniProtKB">
        <authorList>
            <consortium name="WormBaseParasite"/>
        </authorList>
    </citation>
    <scope>IDENTIFICATION</scope>
</reference>
<dbReference type="InterPro" id="IPR028994">
    <property type="entry name" value="Integrin_alpha_N"/>
</dbReference>
<dbReference type="Proteomes" id="UP000887562">
    <property type="component" value="Unplaced"/>
</dbReference>
<evidence type="ECO:0000256" key="6">
    <source>
        <dbReference type="ARBA" id="ARBA00023180"/>
    </source>
</evidence>
<dbReference type="SMART" id="SM00164">
    <property type="entry name" value="TBC"/>
    <property type="match status" value="1"/>
</dbReference>
<evidence type="ECO:0000256" key="7">
    <source>
        <dbReference type="SAM" id="Phobius"/>
    </source>
</evidence>
<feature type="transmembrane region" description="Helical" evidence="7">
    <location>
        <begin position="312"/>
        <end position="332"/>
    </location>
</feature>
<evidence type="ECO:0000256" key="4">
    <source>
        <dbReference type="ARBA" id="ARBA00022989"/>
    </source>
</evidence>
<dbReference type="SUPFAM" id="SSF69318">
    <property type="entry name" value="Integrin alpha N-terminal domain"/>
    <property type="match status" value="1"/>
</dbReference>
<dbReference type="PANTHER" id="PTHR13412">
    <property type="entry name" value="T-CELL IMMUNOMODULATORY PROTEIN HOMOLOG"/>
    <property type="match status" value="1"/>
</dbReference>
<dbReference type="PROSITE" id="PS50086">
    <property type="entry name" value="TBC_RABGAP"/>
    <property type="match status" value="1"/>
</dbReference>
<dbReference type="InterPro" id="IPR024881">
    <property type="entry name" value="Tip"/>
</dbReference>
<protein>
    <submittedName>
        <fullName evidence="10">Rab-GAP TBC domain-containing protein</fullName>
    </submittedName>
</protein>
<dbReference type="Pfam" id="PF00566">
    <property type="entry name" value="RabGAP-TBC"/>
    <property type="match status" value="1"/>
</dbReference>
<dbReference type="InterPro" id="IPR057089">
    <property type="entry name" value="C2_TIP"/>
</dbReference>
<dbReference type="Pfam" id="PF23122">
    <property type="entry name" value="C2_ITFG1"/>
    <property type="match status" value="1"/>
</dbReference>
<evidence type="ECO:0000313" key="10">
    <source>
        <dbReference type="WBParaSite" id="maker-E.canG7_contigs_8829-snap-gene-0.10-mRNA-1"/>
    </source>
</evidence>
<keyword evidence="5 7" id="KW-0472">Membrane</keyword>
<feature type="domain" description="Rab-GAP TBC" evidence="8">
    <location>
        <begin position="43"/>
        <end position="229"/>
    </location>
</feature>
<name>A0A915EW80_9CEST</name>
<sequence>MPLDSYASSCAQQSEKAGIIIKHFGSGFDIQRLKFWSLSRYGLVNDTVRRKVWPILSGHGLSNPKNPHEMPDLMNHPQARQIELDVRRMGSMIPKNLSSEENEYLVAETKRLALSILAEYPNLHYYQGFHDVCYTFLSVLGPDEAFAVLKQLVPKHFNVFMQETMDATSETLQLVFDLLQLTSPEIWFRFRALNFEPFFTLSWFLTWFTHILSDSNDIHRLYDLFIAFEPSMLIYLSVSVIICSTEEISSTSDDFGELHHALTHLPMKHDVEKLIQCALDIYLKIRPERLLKKAEDRRAVGRTIKKPSASSLTLGFVNQSLLVYGAIAVLTVGLKMRAYAYILTVWFLGVQCVAITGPGGSSFSLVASWSDADLAAFADVNTDRRTDAIVLSSSESALYALLAPNAKQTDGKPERKKLISLTHSLPLRSIAVADFDGDSVADFLLVFRDTSKYSVTVWYGGKNVTRSVGSFATQPLVCDVNADMIADVYGEMENHRVVALGEPNAFSLQNFTHSATSLSELSSAGFVSLAFNPNPSLVALAVDTIEVFNDLTPKGDGSPSSYPLPIELKGANRPIGKLVFGDFDMSGRIQLLIAGCSDNTCRHSYIFMHSLTGNAIWEAIAVEWNPPDMEGSCSLAPASVDQFSSAAIIGLSLGDADLDGYPDLAVGLKCTRSSGLRPIILPAILRNLAGAGGKVRFQAYLLPGVESQETLKQIAFYDYNEDGILDLYMSYEGRGGVSTFLYMQKLTKEAYFLKVMLTTGRCGSPSQCPDGVLPYGLPGYGFRASYETQGADGGRIRSSAVFVTSSCCGALQLPFTTFGFGDFATYIENVPVSVPAPTQQARKHKLTFIVPNAQVVVVPYPPDNPSNWQAKLFLQPLYDMKVIYVAITLLVTCIVLLVVVAILQYLEVRSDQKERMQESQRFHFDAM</sequence>
<comment type="similarity">
    <text evidence="2">Belongs to the TIP family.</text>
</comment>
<evidence type="ECO:0000256" key="5">
    <source>
        <dbReference type="ARBA" id="ARBA00023136"/>
    </source>
</evidence>
<evidence type="ECO:0000259" key="8">
    <source>
        <dbReference type="PROSITE" id="PS50086"/>
    </source>
</evidence>
<keyword evidence="4 7" id="KW-1133">Transmembrane helix</keyword>
<dbReference type="InterPro" id="IPR000195">
    <property type="entry name" value="Rab-GAP-TBC_dom"/>
</dbReference>
<organism evidence="9 10">
    <name type="scientific">Echinococcus canadensis</name>
    <dbReference type="NCBI Taxonomy" id="519352"/>
    <lineage>
        <taxon>Eukaryota</taxon>
        <taxon>Metazoa</taxon>
        <taxon>Spiralia</taxon>
        <taxon>Lophotrochozoa</taxon>
        <taxon>Platyhelminthes</taxon>
        <taxon>Cestoda</taxon>
        <taxon>Eucestoda</taxon>
        <taxon>Cyclophyllidea</taxon>
        <taxon>Taeniidae</taxon>
        <taxon>Echinococcus</taxon>
        <taxon>Echinococcus canadensis group</taxon>
    </lineage>
</organism>
<comment type="subcellular location">
    <subcellularLocation>
        <location evidence="1">Membrane</location>
        <topology evidence="1">Single-pass type I membrane protein</topology>
    </subcellularLocation>
</comment>
<dbReference type="WBParaSite" id="maker-E.canG7_contigs_8829-snap-gene-0.10-mRNA-1">
    <property type="protein sequence ID" value="maker-E.canG7_contigs_8829-snap-gene-0.10-mRNA-1"/>
    <property type="gene ID" value="EcG7_07738"/>
</dbReference>
<proteinExistence type="inferred from homology"/>
<accession>A0A915EW80</accession>
<feature type="transmembrane region" description="Helical" evidence="7">
    <location>
        <begin position="882"/>
        <end position="906"/>
    </location>
</feature>